<keyword evidence="2" id="KW-1185">Reference proteome</keyword>
<dbReference type="OrthoDB" id="1922322at2759"/>
<reference evidence="1 2" key="1">
    <citation type="submission" date="2019-05" db="EMBL/GenBank/DDBJ databases">
        <title>Mikania micrantha, genome provides insights into the molecular mechanism of rapid growth.</title>
        <authorList>
            <person name="Liu B."/>
        </authorList>
    </citation>
    <scope>NUCLEOTIDE SEQUENCE [LARGE SCALE GENOMIC DNA]</scope>
    <source>
        <strain evidence="1">NLD-2019</strain>
        <tissue evidence="1">Leaf</tissue>
    </source>
</reference>
<accession>A0A5N6MNE1</accession>
<dbReference type="Pfam" id="PF14009">
    <property type="entry name" value="PADRE"/>
    <property type="match status" value="1"/>
</dbReference>
<evidence type="ECO:0000313" key="1">
    <source>
        <dbReference type="EMBL" id="KAD3640824.1"/>
    </source>
</evidence>
<protein>
    <submittedName>
        <fullName evidence="1">Uncharacterized protein</fullName>
    </submittedName>
</protein>
<gene>
    <name evidence="1" type="ORF">E3N88_30047</name>
</gene>
<dbReference type="EMBL" id="SZYD01000015">
    <property type="protein sequence ID" value="KAD3640824.1"/>
    <property type="molecule type" value="Genomic_DNA"/>
</dbReference>
<dbReference type="PANTHER" id="PTHR33052">
    <property type="entry name" value="DUF4228 DOMAIN PROTEIN-RELATED"/>
    <property type="match status" value="1"/>
</dbReference>
<evidence type="ECO:0000313" key="2">
    <source>
        <dbReference type="Proteomes" id="UP000326396"/>
    </source>
</evidence>
<sequence length="154" mass="17293">MGNYVSCTLTHHIGKKSTETKVILLNGEIRKFQERVKAAELMLESPNSFVVNSKSLRIGARFCALNADEDLEFASVYVMFPMSRVNSVVTADDLGSLFITAKKIGRIAPETVPRLFNLVEIEQVSSVEFRQRISICRSKKPLLDTIDEEHVCSK</sequence>
<dbReference type="AlphaFoldDB" id="A0A5N6MNE1"/>
<proteinExistence type="predicted"/>
<comment type="caution">
    <text evidence="1">The sequence shown here is derived from an EMBL/GenBank/DDBJ whole genome shotgun (WGS) entry which is preliminary data.</text>
</comment>
<dbReference type="Proteomes" id="UP000326396">
    <property type="component" value="Linkage Group LG5"/>
</dbReference>
<dbReference type="InterPro" id="IPR025322">
    <property type="entry name" value="PADRE_dom"/>
</dbReference>
<name>A0A5N6MNE1_9ASTR</name>
<organism evidence="1 2">
    <name type="scientific">Mikania micrantha</name>
    <name type="common">bitter vine</name>
    <dbReference type="NCBI Taxonomy" id="192012"/>
    <lineage>
        <taxon>Eukaryota</taxon>
        <taxon>Viridiplantae</taxon>
        <taxon>Streptophyta</taxon>
        <taxon>Embryophyta</taxon>
        <taxon>Tracheophyta</taxon>
        <taxon>Spermatophyta</taxon>
        <taxon>Magnoliopsida</taxon>
        <taxon>eudicotyledons</taxon>
        <taxon>Gunneridae</taxon>
        <taxon>Pentapetalae</taxon>
        <taxon>asterids</taxon>
        <taxon>campanulids</taxon>
        <taxon>Asterales</taxon>
        <taxon>Asteraceae</taxon>
        <taxon>Asteroideae</taxon>
        <taxon>Heliantheae alliance</taxon>
        <taxon>Eupatorieae</taxon>
        <taxon>Mikania</taxon>
    </lineage>
</organism>